<evidence type="ECO:0000256" key="1">
    <source>
        <dbReference type="SAM" id="MobiDB-lite"/>
    </source>
</evidence>
<dbReference type="EMBL" id="AWSU01000307">
    <property type="protein sequence ID" value="ERI74639.1"/>
    <property type="molecule type" value="Genomic_DNA"/>
</dbReference>
<gene>
    <name evidence="2" type="ORF">CLOSYM_03839</name>
</gene>
<sequence length="39" mass="4511">MHKHPAGSCALRYPAHENASQNITRGRKQVRNLRLQEIE</sequence>
<evidence type="ECO:0000313" key="3">
    <source>
        <dbReference type="Proteomes" id="UP000016491"/>
    </source>
</evidence>
<dbReference type="Proteomes" id="UP000016491">
    <property type="component" value="Unassembled WGS sequence"/>
</dbReference>
<proteinExistence type="predicted"/>
<feature type="region of interest" description="Disordered" evidence="1">
    <location>
        <begin position="1"/>
        <end position="28"/>
    </location>
</feature>
<accession>A0ABC9TTW7</accession>
<protein>
    <submittedName>
        <fullName evidence="2">Uncharacterized protein</fullName>
    </submittedName>
</protein>
<name>A0ABC9TTW7_CLOSY</name>
<reference evidence="2 3" key="1">
    <citation type="submission" date="2013-07" db="EMBL/GenBank/DDBJ databases">
        <authorList>
            <person name="Weinstock G."/>
            <person name="Sodergren E."/>
            <person name="Wylie T."/>
            <person name="Fulton L."/>
            <person name="Fulton R."/>
            <person name="Fronick C."/>
            <person name="O'Laughlin M."/>
            <person name="Godfrey J."/>
            <person name="Miner T."/>
            <person name="Herter B."/>
            <person name="Appelbaum E."/>
            <person name="Cordes M."/>
            <person name="Lek S."/>
            <person name="Wollam A."/>
            <person name="Pepin K.H."/>
            <person name="Palsikar V.B."/>
            <person name="Mitreva M."/>
            <person name="Wilson R.K."/>
        </authorList>
    </citation>
    <scope>NUCLEOTIDE SEQUENCE [LARGE SCALE GENOMIC DNA]</scope>
    <source>
        <strain evidence="2 3">ATCC 14940</strain>
    </source>
</reference>
<evidence type="ECO:0000313" key="2">
    <source>
        <dbReference type="EMBL" id="ERI74639.1"/>
    </source>
</evidence>
<dbReference type="AlphaFoldDB" id="A0ABC9TTW7"/>
<organism evidence="2 3">
    <name type="scientific">[Clostridium] symbiosum ATCC 14940</name>
    <dbReference type="NCBI Taxonomy" id="411472"/>
    <lineage>
        <taxon>Bacteria</taxon>
        <taxon>Bacillati</taxon>
        <taxon>Bacillota</taxon>
        <taxon>Clostridia</taxon>
        <taxon>Lachnospirales</taxon>
        <taxon>Lachnospiraceae</taxon>
        <taxon>Otoolea</taxon>
    </lineage>
</organism>
<comment type="caution">
    <text evidence="2">The sequence shown here is derived from an EMBL/GenBank/DDBJ whole genome shotgun (WGS) entry which is preliminary data.</text>
</comment>